<feature type="chain" id="PRO_5010322428" description="Lipoprotein" evidence="1">
    <location>
        <begin position="22"/>
        <end position="136"/>
    </location>
</feature>
<organism evidence="2 3">
    <name type="scientific">Pontibacter akesuensis</name>
    <dbReference type="NCBI Taxonomy" id="388950"/>
    <lineage>
        <taxon>Bacteria</taxon>
        <taxon>Pseudomonadati</taxon>
        <taxon>Bacteroidota</taxon>
        <taxon>Cytophagia</taxon>
        <taxon>Cytophagales</taxon>
        <taxon>Hymenobacteraceae</taxon>
        <taxon>Pontibacter</taxon>
    </lineage>
</organism>
<dbReference type="EMBL" id="FPCA01000004">
    <property type="protein sequence ID" value="SFU94040.1"/>
    <property type="molecule type" value="Genomic_DNA"/>
</dbReference>
<feature type="signal peptide" evidence="1">
    <location>
        <begin position="1"/>
        <end position="21"/>
    </location>
</feature>
<keyword evidence="1" id="KW-0732">Signal</keyword>
<name>A0A1I7K9G3_9BACT</name>
<dbReference type="Proteomes" id="UP000182491">
    <property type="component" value="Unassembled WGS sequence"/>
</dbReference>
<evidence type="ECO:0000256" key="1">
    <source>
        <dbReference type="SAM" id="SignalP"/>
    </source>
</evidence>
<dbReference type="AlphaFoldDB" id="A0A1I7K9G3"/>
<sequence>MKILVPLILAFILLTACQHKEAEYILHTDGVYVTDLPTHGMENSKHYLKFHDDSTVLAISSPYKLEKVRKLLESPSIHIGKGKFKVTDDSIKFVTKTQSGLVVYEGIIEHDQKINLKVRSYINGYEFQEVYTFQPY</sequence>
<protein>
    <recommendedName>
        <fullName evidence="4">Lipoprotein</fullName>
    </recommendedName>
</protein>
<evidence type="ECO:0008006" key="4">
    <source>
        <dbReference type="Google" id="ProtNLM"/>
    </source>
</evidence>
<proteinExistence type="predicted"/>
<reference evidence="3" key="1">
    <citation type="submission" date="2016-10" db="EMBL/GenBank/DDBJ databases">
        <authorList>
            <person name="Varghese N."/>
        </authorList>
    </citation>
    <scope>NUCLEOTIDE SEQUENCE [LARGE SCALE GENOMIC DNA]</scope>
    <source>
        <strain evidence="3">DSM 18820</strain>
    </source>
</reference>
<evidence type="ECO:0000313" key="3">
    <source>
        <dbReference type="Proteomes" id="UP000182491"/>
    </source>
</evidence>
<accession>A0A1I7K9G3</accession>
<gene>
    <name evidence="2" type="ORF">SAMN04487941_3552</name>
</gene>
<dbReference type="PROSITE" id="PS51257">
    <property type="entry name" value="PROKAR_LIPOPROTEIN"/>
    <property type="match status" value="1"/>
</dbReference>
<evidence type="ECO:0000313" key="2">
    <source>
        <dbReference type="EMBL" id="SFU94040.1"/>
    </source>
</evidence>
<dbReference type="RefSeq" id="WP_068837257.1">
    <property type="nucleotide sequence ID" value="NZ_BMXC01000004.1"/>
</dbReference>
<keyword evidence="3" id="KW-1185">Reference proteome</keyword>
<dbReference type="OrthoDB" id="1139191at2"/>